<keyword evidence="1" id="KW-0812">Transmembrane</keyword>
<gene>
    <name evidence="2" type="ORF">METZ01_LOCUS159923</name>
</gene>
<evidence type="ECO:0000256" key="1">
    <source>
        <dbReference type="SAM" id="Phobius"/>
    </source>
</evidence>
<name>A0A382B029_9ZZZZ</name>
<accession>A0A382B029</accession>
<feature type="transmembrane region" description="Helical" evidence="1">
    <location>
        <begin position="12"/>
        <end position="30"/>
    </location>
</feature>
<dbReference type="PANTHER" id="PTHR28008:SF1">
    <property type="entry name" value="DOMAIN PROTEIN, PUTATIVE (AFU_ORTHOLOGUE AFUA_3G10980)-RELATED"/>
    <property type="match status" value="1"/>
</dbReference>
<dbReference type="PANTHER" id="PTHR28008">
    <property type="entry name" value="DOMAIN PROTEIN, PUTATIVE (AFU_ORTHOLOGUE AFUA_3G10980)-RELATED"/>
    <property type="match status" value="1"/>
</dbReference>
<keyword evidence="1" id="KW-0472">Membrane</keyword>
<evidence type="ECO:0008006" key="3">
    <source>
        <dbReference type="Google" id="ProtNLM"/>
    </source>
</evidence>
<feature type="transmembrane region" description="Helical" evidence="1">
    <location>
        <begin position="90"/>
        <end position="110"/>
    </location>
</feature>
<reference evidence="2" key="1">
    <citation type="submission" date="2018-05" db="EMBL/GenBank/DDBJ databases">
        <authorList>
            <person name="Lanie J.A."/>
            <person name="Ng W.-L."/>
            <person name="Kazmierczak K.M."/>
            <person name="Andrzejewski T.M."/>
            <person name="Davidsen T.M."/>
            <person name="Wayne K.J."/>
            <person name="Tettelin H."/>
            <person name="Glass J.I."/>
            <person name="Rusch D."/>
            <person name="Podicherti R."/>
            <person name="Tsui H.-C.T."/>
            <person name="Winkler M.E."/>
        </authorList>
    </citation>
    <scope>NUCLEOTIDE SEQUENCE</scope>
</reference>
<evidence type="ECO:0000313" key="2">
    <source>
        <dbReference type="EMBL" id="SVB07069.1"/>
    </source>
</evidence>
<sequence length="118" mass="13633">MPIIKSIQQHWKPVTIFLLLVIAFLSLYPLPKLPEFQGTDKTYHLVAYFLLALPSGLKKPNKWVLFIFLFIIFGGVIEMIQPYVNRYGEWLDFFANTIGVISGFFVGVILNNKFLTSY</sequence>
<protein>
    <recommendedName>
        <fullName evidence="3">VanZ-like domain-containing protein</fullName>
    </recommendedName>
</protein>
<keyword evidence="1" id="KW-1133">Transmembrane helix</keyword>
<organism evidence="2">
    <name type="scientific">marine metagenome</name>
    <dbReference type="NCBI Taxonomy" id="408172"/>
    <lineage>
        <taxon>unclassified sequences</taxon>
        <taxon>metagenomes</taxon>
        <taxon>ecological metagenomes</taxon>
    </lineage>
</organism>
<dbReference type="AlphaFoldDB" id="A0A382B029"/>
<proteinExistence type="predicted"/>
<dbReference type="EMBL" id="UINC01027582">
    <property type="protein sequence ID" value="SVB07069.1"/>
    <property type="molecule type" value="Genomic_DNA"/>
</dbReference>
<feature type="transmembrane region" description="Helical" evidence="1">
    <location>
        <begin position="64"/>
        <end position="84"/>
    </location>
</feature>